<accession>A0AAD6THA2</accession>
<dbReference type="EMBL" id="JARJCM010000005">
    <property type="protein sequence ID" value="KAJ7045240.1"/>
    <property type="molecule type" value="Genomic_DNA"/>
</dbReference>
<sequence length="817" mass="91897">MSHPGPTLLVPPKALVLATNVDTGTKLPAEALVEILWQLIHCGPYSNLASTQDAVMLVNRGWRRTVLANPRLWQYIFVDNILCSSIPRFLHAIALAKALPLHIHISIDGYLVVPNAISLRYHTVDEFLSAFLPVFVDAALPNCTRLEISWIRVYASQLFPTLLNCRAPRMVELHFTGFRQGLRYIVPPPPPVVFGDGLPSLQKLRFNMAFLACPLVTVTELRLERLQMPLLQLREALLAPRFLTHLILYKIVYTGWRLNLGLDNICTLPNLTHLCFWMANNDGDMVHLIRALDLPVIHTVKLDVHQNFWDDEPPAFLGRVRTAIVPLKADLQRILHAFPLVEDLDIRSPADVQVNAAAELITAARDLIQPVCKNLRRIILVAAEGQFPFPDDVLDHVFWWTIGPFEDNMVDHADDRTQCLLVDKHWNRLVTSNAALWCDIYVNNHAHGNTTLPLLSMALKNSKLRNLQICLELEDEFQLCPAGTFPANRSISAFLDIFLSIVSPSLHRLAKLIIRCPDGECLTQIMGHLTATSCTMLRHLEVEVFPPRHLGLEHDLLAVDFPAGLPNLNCLVTRWSFLPWGVNTVTELNLSRMDLHIRLPWEQLKAVLEAPHCLRVLHLTNFECIINDASKLSSHEFTCWIPTLTHLHTSLFHSSSIRVVAALRLPALQTLQVEGSNHLWSRLSPPDVTFLHTVTVAIMDVTLHLDNILCRLPALQTLDIRGSGHRVKLTTLTAQHRGPRTTPLCPALTHLVYGGFLSYDHISMLLLRRPIGMFHPDFTLTIPFEPVQPGAFLPHKFAAVNGHLAGKACSVPDLFNV</sequence>
<dbReference type="Proteomes" id="UP001218188">
    <property type="component" value="Unassembled WGS sequence"/>
</dbReference>
<gene>
    <name evidence="1" type="ORF">C8F04DRAFT_1249669</name>
</gene>
<evidence type="ECO:0000313" key="1">
    <source>
        <dbReference type="EMBL" id="KAJ7045240.1"/>
    </source>
</evidence>
<protein>
    <recommendedName>
        <fullName evidence="3">F-box domain-containing protein</fullName>
    </recommendedName>
</protein>
<keyword evidence="2" id="KW-1185">Reference proteome</keyword>
<dbReference type="PANTHER" id="PTHR38926">
    <property type="entry name" value="F-BOX DOMAIN CONTAINING PROTEIN, EXPRESSED"/>
    <property type="match status" value="1"/>
</dbReference>
<reference evidence="1" key="1">
    <citation type="submission" date="2023-03" db="EMBL/GenBank/DDBJ databases">
        <title>Massive genome expansion in bonnet fungi (Mycena s.s.) driven by repeated elements and novel gene families across ecological guilds.</title>
        <authorList>
            <consortium name="Lawrence Berkeley National Laboratory"/>
            <person name="Harder C.B."/>
            <person name="Miyauchi S."/>
            <person name="Viragh M."/>
            <person name="Kuo A."/>
            <person name="Thoen E."/>
            <person name="Andreopoulos B."/>
            <person name="Lu D."/>
            <person name="Skrede I."/>
            <person name="Drula E."/>
            <person name="Henrissat B."/>
            <person name="Morin E."/>
            <person name="Kohler A."/>
            <person name="Barry K."/>
            <person name="LaButti K."/>
            <person name="Morin E."/>
            <person name="Salamov A."/>
            <person name="Lipzen A."/>
            <person name="Mereny Z."/>
            <person name="Hegedus B."/>
            <person name="Baldrian P."/>
            <person name="Stursova M."/>
            <person name="Weitz H."/>
            <person name="Taylor A."/>
            <person name="Grigoriev I.V."/>
            <person name="Nagy L.G."/>
            <person name="Martin F."/>
            <person name="Kauserud H."/>
        </authorList>
    </citation>
    <scope>NUCLEOTIDE SEQUENCE</scope>
    <source>
        <strain evidence="1">CBHHK200</strain>
    </source>
</reference>
<evidence type="ECO:0000313" key="2">
    <source>
        <dbReference type="Proteomes" id="UP001218188"/>
    </source>
</evidence>
<evidence type="ECO:0008006" key="3">
    <source>
        <dbReference type="Google" id="ProtNLM"/>
    </source>
</evidence>
<comment type="caution">
    <text evidence="1">The sequence shown here is derived from an EMBL/GenBank/DDBJ whole genome shotgun (WGS) entry which is preliminary data.</text>
</comment>
<dbReference type="PANTHER" id="PTHR38926:SF5">
    <property type="entry name" value="F-BOX AND LEUCINE-RICH REPEAT PROTEIN 6"/>
    <property type="match status" value="1"/>
</dbReference>
<dbReference type="SUPFAM" id="SSF52058">
    <property type="entry name" value="L domain-like"/>
    <property type="match status" value="1"/>
</dbReference>
<organism evidence="1 2">
    <name type="scientific">Mycena alexandri</name>
    <dbReference type="NCBI Taxonomy" id="1745969"/>
    <lineage>
        <taxon>Eukaryota</taxon>
        <taxon>Fungi</taxon>
        <taxon>Dikarya</taxon>
        <taxon>Basidiomycota</taxon>
        <taxon>Agaricomycotina</taxon>
        <taxon>Agaricomycetes</taxon>
        <taxon>Agaricomycetidae</taxon>
        <taxon>Agaricales</taxon>
        <taxon>Marasmiineae</taxon>
        <taxon>Mycenaceae</taxon>
        <taxon>Mycena</taxon>
    </lineage>
</organism>
<proteinExistence type="predicted"/>
<dbReference type="AlphaFoldDB" id="A0AAD6THA2"/>
<name>A0AAD6THA2_9AGAR</name>